<evidence type="ECO:0000313" key="2">
    <source>
        <dbReference type="EMBL" id="KAK4296281.1"/>
    </source>
</evidence>
<organism evidence="2 3">
    <name type="scientific">Petrolisthes manimaculis</name>
    <dbReference type="NCBI Taxonomy" id="1843537"/>
    <lineage>
        <taxon>Eukaryota</taxon>
        <taxon>Metazoa</taxon>
        <taxon>Ecdysozoa</taxon>
        <taxon>Arthropoda</taxon>
        <taxon>Crustacea</taxon>
        <taxon>Multicrustacea</taxon>
        <taxon>Malacostraca</taxon>
        <taxon>Eumalacostraca</taxon>
        <taxon>Eucarida</taxon>
        <taxon>Decapoda</taxon>
        <taxon>Pleocyemata</taxon>
        <taxon>Anomura</taxon>
        <taxon>Galatheoidea</taxon>
        <taxon>Porcellanidae</taxon>
        <taxon>Petrolisthes</taxon>
    </lineage>
</organism>
<evidence type="ECO:0000256" key="1">
    <source>
        <dbReference type="SAM" id="MobiDB-lite"/>
    </source>
</evidence>
<name>A0AAE1NW49_9EUCA</name>
<feature type="region of interest" description="Disordered" evidence="1">
    <location>
        <begin position="101"/>
        <end position="147"/>
    </location>
</feature>
<dbReference type="AlphaFoldDB" id="A0AAE1NW49"/>
<protein>
    <submittedName>
        <fullName evidence="2">Uncharacterized protein</fullName>
    </submittedName>
</protein>
<evidence type="ECO:0000313" key="3">
    <source>
        <dbReference type="Proteomes" id="UP001292094"/>
    </source>
</evidence>
<sequence length="147" mass="16467">MGKRIQCYDVVDGIKVKGKVINVDDMGVAGDERLRCGHINKEADQPPSRLLYPSCGRADEKDTRPGVSWEVSIIIHPLNHLVGERSWKCPPALAPLAQNIREGKRGCMVEEEEEEEKEEEDEEEEENEEEDGGEGEGEGESDELMEC</sequence>
<dbReference type="Proteomes" id="UP001292094">
    <property type="component" value="Unassembled WGS sequence"/>
</dbReference>
<proteinExistence type="predicted"/>
<keyword evidence="3" id="KW-1185">Reference proteome</keyword>
<reference evidence="2" key="1">
    <citation type="submission" date="2023-11" db="EMBL/GenBank/DDBJ databases">
        <title>Genome assemblies of two species of porcelain crab, Petrolisthes cinctipes and Petrolisthes manimaculis (Anomura: Porcellanidae).</title>
        <authorList>
            <person name="Angst P."/>
        </authorList>
    </citation>
    <scope>NUCLEOTIDE SEQUENCE</scope>
    <source>
        <strain evidence="2">PB745_02</strain>
        <tissue evidence="2">Gill</tissue>
    </source>
</reference>
<accession>A0AAE1NW49</accession>
<comment type="caution">
    <text evidence="2">The sequence shown here is derived from an EMBL/GenBank/DDBJ whole genome shotgun (WGS) entry which is preliminary data.</text>
</comment>
<dbReference type="EMBL" id="JAWZYT010003895">
    <property type="protein sequence ID" value="KAK4296281.1"/>
    <property type="molecule type" value="Genomic_DNA"/>
</dbReference>
<gene>
    <name evidence="2" type="ORF">Pmani_031206</name>
</gene>
<feature type="compositionally biased region" description="Acidic residues" evidence="1">
    <location>
        <begin position="109"/>
        <end position="147"/>
    </location>
</feature>